<evidence type="ECO:0000256" key="3">
    <source>
        <dbReference type="ARBA" id="ARBA00022833"/>
    </source>
</evidence>
<dbReference type="Proteomes" id="UP000507470">
    <property type="component" value="Unassembled WGS sequence"/>
</dbReference>
<keyword evidence="1" id="KW-0479">Metal-binding</keyword>
<dbReference type="PANTHER" id="PTHR13267">
    <property type="entry name" value="ZINC FINGER PROTEIN 277"/>
    <property type="match status" value="1"/>
</dbReference>
<dbReference type="PROSITE" id="PS50157">
    <property type="entry name" value="ZINC_FINGER_C2H2_2"/>
    <property type="match status" value="5"/>
</dbReference>
<dbReference type="PROSITE" id="PS00028">
    <property type="entry name" value="ZINC_FINGER_C2H2_1"/>
    <property type="match status" value="6"/>
</dbReference>
<accession>A0A6J8D4W0</accession>
<feature type="domain" description="C2H2-type" evidence="6">
    <location>
        <begin position="561"/>
        <end position="585"/>
    </location>
</feature>
<evidence type="ECO:0000313" key="8">
    <source>
        <dbReference type="Proteomes" id="UP000507470"/>
    </source>
</evidence>
<evidence type="ECO:0000256" key="1">
    <source>
        <dbReference type="ARBA" id="ARBA00022723"/>
    </source>
</evidence>
<dbReference type="InterPro" id="IPR036236">
    <property type="entry name" value="Znf_C2H2_sf"/>
</dbReference>
<reference evidence="7 8" key="1">
    <citation type="submission" date="2020-06" db="EMBL/GenBank/DDBJ databases">
        <authorList>
            <person name="Li R."/>
            <person name="Bekaert M."/>
        </authorList>
    </citation>
    <scope>NUCLEOTIDE SEQUENCE [LARGE SCALE GENOMIC DNA]</scope>
    <source>
        <strain evidence="8">wild</strain>
    </source>
</reference>
<evidence type="ECO:0000259" key="6">
    <source>
        <dbReference type="PROSITE" id="PS50157"/>
    </source>
</evidence>
<dbReference type="InterPro" id="IPR041661">
    <property type="entry name" value="ZN622/Rei1/Reh1_Znf-C2H2"/>
</dbReference>
<dbReference type="EMBL" id="CACVKT020006656">
    <property type="protein sequence ID" value="CAC5402949.1"/>
    <property type="molecule type" value="Genomic_DNA"/>
</dbReference>
<feature type="domain" description="C2H2-type" evidence="6">
    <location>
        <begin position="444"/>
        <end position="472"/>
    </location>
</feature>
<dbReference type="Gene3D" id="3.30.160.60">
    <property type="entry name" value="Classic Zinc Finger"/>
    <property type="match status" value="3"/>
</dbReference>
<evidence type="ECO:0000256" key="5">
    <source>
        <dbReference type="PROSITE-ProRule" id="PRU00042"/>
    </source>
</evidence>
<name>A0A6J8D4W0_MYTCO</name>
<dbReference type="SUPFAM" id="SSF57667">
    <property type="entry name" value="beta-beta-alpha zinc fingers"/>
    <property type="match status" value="6"/>
</dbReference>
<protein>
    <submittedName>
        <fullName evidence="7">Zinc finger protein 277</fullName>
    </submittedName>
</protein>
<dbReference type="Pfam" id="PF00096">
    <property type="entry name" value="zf-C2H2"/>
    <property type="match status" value="2"/>
</dbReference>
<gene>
    <name evidence="7" type="ORF">MCOR_36870</name>
</gene>
<keyword evidence="2 5" id="KW-0863">Zinc-finger</keyword>
<evidence type="ECO:0000256" key="4">
    <source>
        <dbReference type="ARBA" id="ARBA00034119"/>
    </source>
</evidence>
<evidence type="ECO:0000313" key="7">
    <source>
        <dbReference type="EMBL" id="CAC5402949.1"/>
    </source>
</evidence>
<dbReference type="SMART" id="SM00355">
    <property type="entry name" value="ZnF_C2H2"/>
    <property type="match status" value="10"/>
</dbReference>
<proteinExistence type="inferred from homology"/>
<dbReference type="PANTHER" id="PTHR13267:SF3">
    <property type="entry name" value="ZINC FINGER PROTEIN 277"/>
    <property type="match status" value="1"/>
</dbReference>
<feature type="domain" description="C2H2-type" evidence="6">
    <location>
        <begin position="501"/>
        <end position="529"/>
    </location>
</feature>
<keyword evidence="3" id="KW-0862">Zinc</keyword>
<dbReference type="GO" id="GO:0008270">
    <property type="term" value="F:zinc ion binding"/>
    <property type="evidence" value="ECO:0007669"/>
    <property type="project" value="UniProtKB-KW"/>
</dbReference>
<dbReference type="InterPro" id="IPR040048">
    <property type="entry name" value="ZNF277"/>
</dbReference>
<evidence type="ECO:0000256" key="2">
    <source>
        <dbReference type="ARBA" id="ARBA00022771"/>
    </source>
</evidence>
<comment type="similarity">
    <text evidence="4">Belongs to the ZNF277 family.</text>
</comment>
<feature type="domain" description="C2H2-type" evidence="6">
    <location>
        <begin position="203"/>
        <end position="232"/>
    </location>
</feature>
<dbReference type="OrthoDB" id="278606at2759"/>
<dbReference type="AlphaFoldDB" id="A0A6J8D4W0"/>
<sequence>MSAPTAADSTVAEKLVLECLSLSHIDDDSAESNDRVVFSCLFCNQTFDDKDNVQRHLVKEHKLVIADVNLISHFQRYLLYWKARFKEQPVEDFCSIILTNSGDKDEGPKDQYYLLSDVLSEDKSLRNFLQKKTLEDVLSIQQKERDDSLPARECLFCREKLEGNRGVLFDHMAHDHGFNVGLPDNLVYKDEFLDLLQEKLNNLNCLYCEKTFRDRTVLKEHMRKKQHRKINPNNKVYDRFYMINYLELGKNWEAIQSEDDTAIDNDAESEKEDDYGDWEEVGAQAVCLYCEFSSSIPDKLHAHMQELHDLDLKEIKLRLNLNFYQQVKLINYIRRQVHLGICIGCQEKFEDRKTLIDHMHEKGHTNMIPDLLTWDQPQKMVDSFIVNALDESFEVEEEVETEPSSMYCCTSCSYSSKYKQNVKRHTQNAHAPGNNAETKHFTMFLCDQCGRVFKTAGGLNIHYKGKHTQEFRFKCKVCDRGFNTLWNYRGNITTHEPVLRHRCDVCDKTFAYKETLKQHITSVHTSETSSIICSKEGCGASCNSQKSLKEHCLAVHGGRVIRCDLCGKSYKWRSSLRYHKEHVHC</sequence>
<keyword evidence="8" id="KW-1185">Reference proteome</keyword>
<feature type="domain" description="C2H2-type" evidence="6">
    <location>
        <begin position="38"/>
        <end position="61"/>
    </location>
</feature>
<dbReference type="Pfam" id="PF12756">
    <property type="entry name" value="zf-C2H2_2"/>
    <property type="match status" value="3"/>
</dbReference>
<organism evidence="7 8">
    <name type="scientific">Mytilus coruscus</name>
    <name type="common">Sea mussel</name>
    <dbReference type="NCBI Taxonomy" id="42192"/>
    <lineage>
        <taxon>Eukaryota</taxon>
        <taxon>Metazoa</taxon>
        <taxon>Spiralia</taxon>
        <taxon>Lophotrochozoa</taxon>
        <taxon>Mollusca</taxon>
        <taxon>Bivalvia</taxon>
        <taxon>Autobranchia</taxon>
        <taxon>Pteriomorphia</taxon>
        <taxon>Mytilida</taxon>
        <taxon>Mytiloidea</taxon>
        <taxon>Mytilidae</taxon>
        <taxon>Mytilinae</taxon>
        <taxon>Mytilus</taxon>
    </lineage>
</organism>
<dbReference type="InterPro" id="IPR013087">
    <property type="entry name" value="Znf_C2H2_type"/>
</dbReference>